<dbReference type="PROSITE" id="PS51186">
    <property type="entry name" value="GNAT"/>
    <property type="match status" value="1"/>
</dbReference>
<dbReference type="SUPFAM" id="SSF55729">
    <property type="entry name" value="Acyl-CoA N-acyltransferases (Nat)"/>
    <property type="match status" value="1"/>
</dbReference>
<dbReference type="PANTHER" id="PTHR43877:SF2">
    <property type="entry name" value="AMINOALKYLPHOSPHONATE N-ACETYLTRANSFERASE-RELATED"/>
    <property type="match status" value="1"/>
</dbReference>
<comment type="caution">
    <text evidence="4">The sequence shown here is derived from an EMBL/GenBank/DDBJ whole genome shotgun (WGS) entry which is preliminary data.</text>
</comment>
<keyword evidence="2" id="KW-0012">Acyltransferase</keyword>
<dbReference type="EMBL" id="BMIX01000007">
    <property type="protein sequence ID" value="GGG41896.1"/>
    <property type="molecule type" value="Genomic_DNA"/>
</dbReference>
<protein>
    <submittedName>
        <fullName evidence="4">N-acetyltransferase</fullName>
    </submittedName>
</protein>
<evidence type="ECO:0000313" key="5">
    <source>
        <dbReference type="Proteomes" id="UP000605733"/>
    </source>
</evidence>
<dbReference type="Gene3D" id="3.40.630.30">
    <property type="match status" value="1"/>
</dbReference>
<gene>
    <name evidence="4" type="ORF">GCM10011532_27120</name>
</gene>
<sequence>MLRIQRTNSDDEGFISLEQKLDIYLAISDGDEHDFYDQLNKLDAIKNVIVLYLNEIPVGCGAFKEYQPGIAELRRMFVDVKFRNRNYAGEILRNIEAWAQETGYTKLILETGKRQFEAINFYKKNRFELIDKYPPYENMENSVCFEKLL</sequence>
<keyword evidence="1" id="KW-0808">Transferase</keyword>
<dbReference type="Proteomes" id="UP000605733">
    <property type="component" value="Unassembled WGS sequence"/>
</dbReference>
<evidence type="ECO:0000313" key="4">
    <source>
        <dbReference type="EMBL" id="GGG41896.1"/>
    </source>
</evidence>
<evidence type="ECO:0000256" key="1">
    <source>
        <dbReference type="ARBA" id="ARBA00022679"/>
    </source>
</evidence>
<feature type="domain" description="N-acetyltransferase" evidence="3">
    <location>
        <begin position="1"/>
        <end position="149"/>
    </location>
</feature>
<evidence type="ECO:0000256" key="2">
    <source>
        <dbReference type="ARBA" id="ARBA00023315"/>
    </source>
</evidence>
<organism evidence="4 5">
    <name type="scientific">Christiangramia forsetii</name>
    <dbReference type="NCBI Taxonomy" id="411153"/>
    <lineage>
        <taxon>Bacteria</taxon>
        <taxon>Pseudomonadati</taxon>
        <taxon>Bacteroidota</taxon>
        <taxon>Flavobacteriia</taxon>
        <taxon>Flavobacteriales</taxon>
        <taxon>Flavobacteriaceae</taxon>
        <taxon>Christiangramia</taxon>
    </lineage>
</organism>
<keyword evidence="5" id="KW-1185">Reference proteome</keyword>
<reference evidence="5" key="1">
    <citation type="journal article" date="2019" name="Int. J. Syst. Evol. Microbiol.">
        <title>The Global Catalogue of Microorganisms (GCM) 10K type strain sequencing project: providing services to taxonomists for standard genome sequencing and annotation.</title>
        <authorList>
            <consortium name="The Broad Institute Genomics Platform"/>
            <consortium name="The Broad Institute Genome Sequencing Center for Infectious Disease"/>
            <person name="Wu L."/>
            <person name="Ma J."/>
        </authorList>
    </citation>
    <scope>NUCLEOTIDE SEQUENCE [LARGE SCALE GENOMIC DNA]</scope>
    <source>
        <strain evidence="5">CGMCC 1.15422</strain>
    </source>
</reference>
<evidence type="ECO:0000259" key="3">
    <source>
        <dbReference type="PROSITE" id="PS51186"/>
    </source>
</evidence>
<dbReference type="Pfam" id="PF00583">
    <property type="entry name" value="Acetyltransf_1"/>
    <property type="match status" value="1"/>
</dbReference>
<name>A0ABQ1WQ46_9FLAO</name>
<accession>A0ABQ1WQ46</accession>
<dbReference type="InterPro" id="IPR000182">
    <property type="entry name" value="GNAT_dom"/>
</dbReference>
<dbReference type="RefSeq" id="WP_011709466.1">
    <property type="nucleotide sequence ID" value="NZ_BMIX01000007.1"/>
</dbReference>
<dbReference type="CDD" id="cd04301">
    <property type="entry name" value="NAT_SF"/>
    <property type="match status" value="1"/>
</dbReference>
<proteinExistence type="predicted"/>
<dbReference type="InterPro" id="IPR050832">
    <property type="entry name" value="Bact_Acetyltransf"/>
</dbReference>
<dbReference type="PANTHER" id="PTHR43877">
    <property type="entry name" value="AMINOALKYLPHOSPHONATE N-ACETYLTRANSFERASE-RELATED-RELATED"/>
    <property type="match status" value="1"/>
</dbReference>
<dbReference type="InterPro" id="IPR016181">
    <property type="entry name" value="Acyl_CoA_acyltransferase"/>
</dbReference>